<evidence type="ECO:0000313" key="3">
    <source>
        <dbReference type="Proteomes" id="UP000017984"/>
    </source>
</evidence>
<comment type="caution">
    <text evidence="2">The sequence shown here is derived from an EMBL/GenBank/DDBJ whole genome shotgun (WGS) entry which is preliminary data.</text>
</comment>
<dbReference type="HOGENOM" id="CLU_3012509_0_0_11"/>
<feature type="transmembrane region" description="Helical" evidence="1">
    <location>
        <begin position="38"/>
        <end position="55"/>
    </location>
</feature>
<dbReference type="EMBL" id="AWQX01000387">
    <property type="protein sequence ID" value="EST18759.1"/>
    <property type="molecule type" value="Genomic_DNA"/>
</dbReference>
<keyword evidence="1" id="KW-0472">Membrane</keyword>
<evidence type="ECO:0000256" key="1">
    <source>
        <dbReference type="SAM" id="Phobius"/>
    </source>
</evidence>
<organism evidence="2 3">
    <name type="scientific">Streptomyces roseochromogenus subsp. oscitans DS 12.976</name>
    <dbReference type="NCBI Taxonomy" id="1352936"/>
    <lineage>
        <taxon>Bacteria</taxon>
        <taxon>Bacillati</taxon>
        <taxon>Actinomycetota</taxon>
        <taxon>Actinomycetes</taxon>
        <taxon>Kitasatosporales</taxon>
        <taxon>Streptomycetaceae</taxon>
        <taxon>Streptomyces</taxon>
    </lineage>
</organism>
<protein>
    <submittedName>
        <fullName evidence="2">Uncharacterized protein</fullName>
    </submittedName>
</protein>
<dbReference type="RefSeq" id="WP_023553709.1">
    <property type="nucleotide sequence ID" value="NZ_CM002285.1"/>
</dbReference>
<reference evidence="2 3" key="1">
    <citation type="journal article" date="2014" name="Genome Announc.">
        <title>Draft Genome Sequence of Streptomyces roseochromogenes subsp. oscitans DS 12.976, Producer of the Aminocoumarin Antibiotic Clorobiocin.</title>
        <authorList>
            <person name="Ruckert C."/>
            <person name="Kalinowski J."/>
            <person name="Heide L."/>
            <person name="Apel A.K."/>
        </authorList>
    </citation>
    <scope>NUCLEOTIDE SEQUENCE [LARGE SCALE GENOMIC DNA]</scope>
    <source>
        <strain evidence="2 3">DS 12.976</strain>
    </source>
</reference>
<gene>
    <name evidence="2" type="ORF">M878_44500</name>
</gene>
<evidence type="ECO:0000313" key="2">
    <source>
        <dbReference type="EMBL" id="EST18759.1"/>
    </source>
</evidence>
<keyword evidence="1" id="KW-1133">Transmembrane helix</keyword>
<sequence>MQLFDTKAALVLIAMLLVAAVTAGLTLAASGTWPTALLAGGGAAWGVLSTLPSVLK</sequence>
<keyword evidence="3" id="KW-1185">Reference proteome</keyword>
<dbReference type="PATRIC" id="fig|1352936.5.peg.9240"/>
<accession>V6JPJ7</accession>
<proteinExistence type="predicted"/>
<name>V6JPJ7_STRRC</name>
<dbReference type="Proteomes" id="UP000017984">
    <property type="component" value="Chromosome"/>
</dbReference>
<keyword evidence="1" id="KW-0812">Transmembrane</keyword>
<dbReference type="AlphaFoldDB" id="V6JPJ7"/>